<proteinExistence type="predicted"/>
<protein>
    <recommendedName>
        <fullName evidence="3">DUF885 domain-containing protein</fullName>
    </recommendedName>
</protein>
<dbReference type="Proteomes" id="UP001595816">
    <property type="component" value="Unassembled WGS sequence"/>
</dbReference>
<evidence type="ECO:0000313" key="1">
    <source>
        <dbReference type="EMBL" id="MFC4136474.1"/>
    </source>
</evidence>
<comment type="caution">
    <text evidence="1">The sequence shown here is derived from an EMBL/GenBank/DDBJ whole genome shotgun (WGS) entry which is preliminary data.</text>
</comment>
<dbReference type="RefSeq" id="WP_253755928.1">
    <property type="nucleotide sequence ID" value="NZ_JAMZDZ010000001.1"/>
</dbReference>
<gene>
    <name evidence="1" type="ORF">ACFOZ4_38195</name>
</gene>
<name>A0ABV8M184_9ACTN</name>
<accession>A0ABV8M184</accession>
<keyword evidence="2" id="KW-1185">Reference proteome</keyword>
<evidence type="ECO:0008006" key="3">
    <source>
        <dbReference type="Google" id="ProtNLM"/>
    </source>
</evidence>
<dbReference type="EMBL" id="JBHSAY010000030">
    <property type="protein sequence ID" value="MFC4136474.1"/>
    <property type="molecule type" value="Genomic_DNA"/>
</dbReference>
<sequence length="379" mass="41667">MTDLVTRYLQLGLRLGRVEEGLVDVYFGPPELAEAVAAEPAPTAGRLAVQAAELLADLPDGWLRDQVSGVRAYTGVLAGERLTFAEEVAACYGVRTEFTDESVFATAHEQLSELLPGSGPLGDRFRAWRTSQVLEPDRVEALARAAIELGRAWTERLVELPPGEGVELALVRDVAWSGFNEYQGDLRGLTSINLDHPRTALDTLHLVLHETYPGHQAERVLKDHLLVRGQADLAETLVLVPTPQSLISEGLAELALDLVVDGPGGAEFTAALGVDVRHALAVERAIQPLRWADVNAAIMRSDEGRSDDEIRAYVRRWGLLDEEQAEHVLRFMSAPGNRTYLAVYPAGRELCRGYVNGDLARFRRLLTDQVRVSDLDDPR</sequence>
<evidence type="ECO:0000313" key="2">
    <source>
        <dbReference type="Proteomes" id="UP001595816"/>
    </source>
</evidence>
<organism evidence="1 2">
    <name type="scientific">Hamadaea flava</name>
    <dbReference type="NCBI Taxonomy" id="1742688"/>
    <lineage>
        <taxon>Bacteria</taxon>
        <taxon>Bacillati</taxon>
        <taxon>Actinomycetota</taxon>
        <taxon>Actinomycetes</taxon>
        <taxon>Micromonosporales</taxon>
        <taxon>Micromonosporaceae</taxon>
        <taxon>Hamadaea</taxon>
    </lineage>
</organism>
<reference evidence="2" key="1">
    <citation type="journal article" date="2019" name="Int. J. Syst. Evol. Microbiol.">
        <title>The Global Catalogue of Microorganisms (GCM) 10K type strain sequencing project: providing services to taxonomists for standard genome sequencing and annotation.</title>
        <authorList>
            <consortium name="The Broad Institute Genomics Platform"/>
            <consortium name="The Broad Institute Genome Sequencing Center for Infectious Disease"/>
            <person name="Wu L."/>
            <person name="Ma J."/>
        </authorList>
    </citation>
    <scope>NUCLEOTIDE SEQUENCE [LARGE SCALE GENOMIC DNA]</scope>
    <source>
        <strain evidence="2">CGMCC 4.7289</strain>
    </source>
</reference>